<feature type="transmembrane region" description="Helical" evidence="1">
    <location>
        <begin position="7"/>
        <end position="31"/>
    </location>
</feature>
<proteinExistence type="predicted"/>
<evidence type="ECO:0000256" key="1">
    <source>
        <dbReference type="SAM" id="Phobius"/>
    </source>
</evidence>
<feature type="transmembrane region" description="Helical" evidence="1">
    <location>
        <begin position="43"/>
        <end position="63"/>
    </location>
</feature>
<organism evidence="2">
    <name type="scientific">Harvfovirus sp</name>
    <dbReference type="NCBI Taxonomy" id="2487768"/>
    <lineage>
        <taxon>Viruses</taxon>
        <taxon>Varidnaviria</taxon>
        <taxon>Bamfordvirae</taxon>
        <taxon>Nucleocytoviricota</taxon>
        <taxon>Megaviricetes</taxon>
        <taxon>Imitervirales</taxon>
        <taxon>Mimiviridae</taxon>
        <taxon>Klosneuvirinae</taxon>
    </lineage>
</organism>
<accession>A0A3G5A5G3</accession>
<keyword evidence="1" id="KW-1133">Transmembrane helix</keyword>
<feature type="transmembrane region" description="Helical" evidence="1">
    <location>
        <begin position="75"/>
        <end position="99"/>
    </location>
</feature>
<gene>
    <name evidence="2" type="ORF">Harvfovirus5_33</name>
</gene>
<keyword evidence="1" id="KW-0812">Transmembrane</keyword>
<reference evidence="2" key="1">
    <citation type="submission" date="2018-10" db="EMBL/GenBank/DDBJ databases">
        <title>Hidden diversity of soil giant viruses.</title>
        <authorList>
            <person name="Schulz F."/>
            <person name="Alteio L."/>
            <person name="Goudeau D."/>
            <person name="Ryan E.M."/>
            <person name="Malmstrom R.R."/>
            <person name="Blanchard J."/>
            <person name="Woyke T."/>
        </authorList>
    </citation>
    <scope>NUCLEOTIDE SEQUENCE</scope>
    <source>
        <strain evidence="2">HAV1</strain>
    </source>
</reference>
<dbReference type="EMBL" id="MK072247">
    <property type="protein sequence ID" value="AYV80729.1"/>
    <property type="molecule type" value="Genomic_DNA"/>
</dbReference>
<name>A0A3G5A5G3_9VIRU</name>
<protein>
    <submittedName>
        <fullName evidence="2">Uncharacterized protein</fullName>
    </submittedName>
</protein>
<keyword evidence="1" id="KW-0472">Membrane</keyword>
<sequence length="112" mass="12956">MVIFIGMAMGIIFSGLFATFLTLGEIFNIHFENPLAEIKNLAFYSYISVMVAIIAVQILFLLFSGRDSFLGFRCYIYVTLYWTIKSIMFYLLISLVTTINLKYLMSGRWVNF</sequence>
<evidence type="ECO:0000313" key="2">
    <source>
        <dbReference type="EMBL" id="AYV80729.1"/>
    </source>
</evidence>